<feature type="domain" description="Glucose-1-phosphate adenylyltransferase/Bifunctional protein GlmU-like C-terminal hexapeptide" evidence="4">
    <location>
        <begin position="288"/>
        <end position="357"/>
    </location>
</feature>
<name>A0A9D2S9H0_9FIRM</name>
<gene>
    <name evidence="5" type="primary">glgD</name>
    <name evidence="5" type="ORF">IAA37_04160</name>
</gene>
<comment type="caution">
    <text evidence="5">The sequence shown here is derived from an EMBL/GenBank/DDBJ whole genome shotgun (WGS) entry which is preliminary data.</text>
</comment>
<evidence type="ECO:0000256" key="1">
    <source>
        <dbReference type="ARBA" id="ARBA00010443"/>
    </source>
</evidence>
<dbReference type="Proteomes" id="UP000823877">
    <property type="component" value="Unassembled WGS sequence"/>
</dbReference>
<dbReference type="EMBL" id="DWXN01000009">
    <property type="protein sequence ID" value="HJB74851.1"/>
    <property type="molecule type" value="Genomic_DNA"/>
</dbReference>
<dbReference type="Pfam" id="PF00483">
    <property type="entry name" value="NTP_transferase"/>
    <property type="match status" value="1"/>
</dbReference>
<evidence type="ECO:0000256" key="2">
    <source>
        <dbReference type="ARBA" id="ARBA00023056"/>
    </source>
</evidence>
<keyword evidence="5" id="KW-0808">Transferase</keyword>
<dbReference type="InterPro" id="IPR011004">
    <property type="entry name" value="Trimer_LpxA-like_sf"/>
</dbReference>
<evidence type="ECO:0000259" key="3">
    <source>
        <dbReference type="Pfam" id="PF00483"/>
    </source>
</evidence>
<dbReference type="PANTHER" id="PTHR43523:SF6">
    <property type="entry name" value="GLYCOGEN BIOSYNTHESIS PROTEIN GLGD"/>
    <property type="match status" value="1"/>
</dbReference>
<dbReference type="Pfam" id="PF24894">
    <property type="entry name" value="Hexapep_GlmU"/>
    <property type="match status" value="1"/>
</dbReference>
<dbReference type="CDD" id="cd02508">
    <property type="entry name" value="ADP_Glucose_PP"/>
    <property type="match status" value="1"/>
</dbReference>
<dbReference type="InterPro" id="IPR029044">
    <property type="entry name" value="Nucleotide-diphossugar_trans"/>
</dbReference>
<keyword evidence="2" id="KW-0320">Glycogen biosynthesis</keyword>
<protein>
    <submittedName>
        <fullName evidence="5">Glucose-1-phosphate adenylyltransferase subunit GlgD</fullName>
        <ecNumber evidence="5">2.7.7.27</ecNumber>
    </submittedName>
</protein>
<dbReference type="PANTHER" id="PTHR43523">
    <property type="entry name" value="GLUCOSE-1-PHOSPHATE ADENYLYLTRANSFERASE-RELATED"/>
    <property type="match status" value="1"/>
</dbReference>
<dbReference type="CDD" id="cd04651">
    <property type="entry name" value="LbH_G1P_AT_C"/>
    <property type="match status" value="1"/>
</dbReference>
<dbReference type="NCBIfam" id="TIGR02092">
    <property type="entry name" value="glgD"/>
    <property type="match status" value="1"/>
</dbReference>
<proteinExistence type="inferred from homology"/>
<feature type="domain" description="Nucleotidyl transferase" evidence="3">
    <location>
        <begin position="21"/>
        <end position="163"/>
    </location>
</feature>
<dbReference type="SUPFAM" id="SSF53448">
    <property type="entry name" value="Nucleotide-diphospho-sugar transferases"/>
    <property type="match status" value="1"/>
</dbReference>
<dbReference type="InterPro" id="IPR011831">
    <property type="entry name" value="ADP-Glc_PPase"/>
</dbReference>
<dbReference type="SUPFAM" id="SSF51161">
    <property type="entry name" value="Trimeric LpxA-like enzymes"/>
    <property type="match status" value="1"/>
</dbReference>
<dbReference type="EC" id="2.7.7.27" evidence="5"/>
<dbReference type="Gene3D" id="3.90.550.10">
    <property type="entry name" value="Spore Coat Polysaccharide Biosynthesis Protein SpsA, Chain A"/>
    <property type="match status" value="1"/>
</dbReference>
<dbReference type="Gene3D" id="2.160.10.10">
    <property type="entry name" value="Hexapeptide repeat proteins"/>
    <property type="match status" value="1"/>
</dbReference>
<evidence type="ECO:0000259" key="4">
    <source>
        <dbReference type="Pfam" id="PF24894"/>
    </source>
</evidence>
<dbReference type="InterPro" id="IPR005835">
    <property type="entry name" value="NTP_transferase_dom"/>
</dbReference>
<evidence type="ECO:0000313" key="5">
    <source>
        <dbReference type="EMBL" id="HJB74851.1"/>
    </source>
</evidence>
<sequence length="374" mass="41270">MNGKKVMGMIFANIHEGTLDSLTAMRTMGSVPFCSRYRLIDFPLSNMVESGVTKVGVITNANFQSLMDHVGTGKPWDLSRKNDGLFILPPFNVGSATMWGNRIDAIYGNMGFLEQSNQTYVVMCDCNNVLSLDYEALFDRHEESGADITVVGVRAPMPDKIGSILCFDKVEEDGRITEMSLDRHDEAEIFHSVNIVIMKKYLLESLITTAHSKNEISFQRNVLMANVKSLKIYAYDATDSFVGTISSVQAYYDVSMKLLEKENRDKLFNADFPIYTKERDDMPALYGAESHLTNSLVADGCIIDGTVENSIIFKGAKIAKGAVVKNSILMQDTVVGENATLSYVIADKNVNIKNGVELSGAPTFPVTLSKGTRI</sequence>
<reference evidence="5" key="1">
    <citation type="journal article" date="2021" name="PeerJ">
        <title>Extensive microbial diversity within the chicken gut microbiome revealed by metagenomics and culture.</title>
        <authorList>
            <person name="Gilroy R."/>
            <person name="Ravi A."/>
            <person name="Getino M."/>
            <person name="Pursley I."/>
            <person name="Horton D.L."/>
            <person name="Alikhan N.F."/>
            <person name="Baker D."/>
            <person name="Gharbi K."/>
            <person name="Hall N."/>
            <person name="Watson M."/>
            <person name="Adriaenssens E.M."/>
            <person name="Foster-Nyarko E."/>
            <person name="Jarju S."/>
            <person name="Secka A."/>
            <person name="Antonio M."/>
            <person name="Oren A."/>
            <person name="Chaudhuri R.R."/>
            <person name="La Ragione R."/>
            <person name="Hildebrand F."/>
            <person name="Pallen M.J."/>
        </authorList>
    </citation>
    <scope>NUCLEOTIDE SEQUENCE</scope>
    <source>
        <strain evidence="5">CHK188-16595</strain>
    </source>
</reference>
<dbReference type="InterPro" id="IPR011832">
    <property type="entry name" value="GlgDAde_trans"/>
</dbReference>
<organism evidence="5 6">
    <name type="scientific">Candidatus Eubacterium faecale</name>
    <dbReference type="NCBI Taxonomy" id="2838568"/>
    <lineage>
        <taxon>Bacteria</taxon>
        <taxon>Bacillati</taxon>
        <taxon>Bacillota</taxon>
        <taxon>Clostridia</taxon>
        <taxon>Eubacteriales</taxon>
        <taxon>Eubacteriaceae</taxon>
        <taxon>Eubacterium</taxon>
    </lineage>
</organism>
<dbReference type="GO" id="GO:0005978">
    <property type="term" value="P:glycogen biosynthetic process"/>
    <property type="evidence" value="ECO:0007669"/>
    <property type="project" value="UniProtKB-KW"/>
</dbReference>
<keyword evidence="5" id="KW-0548">Nucleotidyltransferase</keyword>
<accession>A0A9D2S9H0</accession>
<evidence type="ECO:0000313" key="6">
    <source>
        <dbReference type="Proteomes" id="UP000823877"/>
    </source>
</evidence>
<reference evidence="5" key="2">
    <citation type="submission" date="2021-04" db="EMBL/GenBank/DDBJ databases">
        <authorList>
            <person name="Gilroy R."/>
        </authorList>
    </citation>
    <scope>NUCLEOTIDE SEQUENCE</scope>
    <source>
        <strain evidence="5">CHK188-16595</strain>
    </source>
</reference>
<dbReference type="GO" id="GO:0008878">
    <property type="term" value="F:glucose-1-phosphate adenylyltransferase activity"/>
    <property type="evidence" value="ECO:0007669"/>
    <property type="project" value="UniProtKB-EC"/>
</dbReference>
<comment type="similarity">
    <text evidence="1">Belongs to the bacterial/plant glucose-1-phosphate adenylyltransferase family.</text>
</comment>
<dbReference type="InterPro" id="IPR056818">
    <property type="entry name" value="GlmU/GlgC-like_hexapep"/>
</dbReference>
<dbReference type="AlphaFoldDB" id="A0A9D2S9H0"/>